<dbReference type="EMBL" id="CATOUU010000952">
    <property type="protein sequence ID" value="CAI9962175.1"/>
    <property type="molecule type" value="Genomic_DNA"/>
</dbReference>
<dbReference type="GO" id="GO:0010608">
    <property type="term" value="P:post-transcriptional regulation of gene expression"/>
    <property type="evidence" value="ECO:0007669"/>
    <property type="project" value="TreeGrafter"/>
</dbReference>
<dbReference type="InterPro" id="IPR016024">
    <property type="entry name" value="ARM-type_fold"/>
</dbReference>
<dbReference type="PROSITE" id="PS50303">
    <property type="entry name" value="PUM_HD"/>
    <property type="match status" value="1"/>
</dbReference>
<dbReference type="InterPro" id="IPR001313">
    <property type="entry name" value="Pumilio_RNA-bd_rpt"/>
</dbReference>
<dbReference type="EMBL" id="CAXDID020000007">
    <property type="protein sequence ID" value="CAL5976614.1"/>
    <property type="molecule type" value="Genomic_DNA"/>
</dbReference>
<reference evidence="5 7" key="2">
    <citation type="submission" date="2024-07" db="EMBL/GenBank/DDBJ databases">
        <authorList>
            <person name="Akdeniz Z."/>
        </authorList>
    </citation>
    <scope>NUCLEOTIDE SEQUENCE [LARGE SCALE GENOMIC DNA]</scope>
</reference>
<evidence type="ECO:0000313" key="6">
    <source>
        <dbReference type="EMBL" id="CAL5987567.1"/>
    </source>
</evidence>
<gene>
    <name evidence="5" type="ORF">HINF_LOCUS3904</name>
    <name evidence="4" type="ORF">HINF_LOCUS49820</name>
    <name evidence="6" type="ORF">HINF_LOCUS9957</name>
</gene>
<evidence type="ECO:0000256" key="2">
    <source>
        <dbReference type="PROSITE-ProRule" id="PRU00317"/>
    </source>
</evidence>
<feature type="domain" description="PUM-HD" evidence="3">
    <location>
        <begin position="163"/>
        <end position="526"/>
    </location>
</feature>
<dbReference type="GO" id="GO:0003729">
    <property type="term" value="F:mRNA binding"/>
    <property type="evidence" value="ECO:0007669"/>
    <property type="project" value="TreeGrafter"/>
</dbReference>
<feature type="repeat" description="Pumilio" evidence="2">
    <location>
        <begin position="223"/>
        <end position="261"/>
    </location>
</feature>
<keyword evidence="1" id="KW-0677">Repeat</keyword>
<evidence type="ECO:0000256" key="1">
    <source>
        <dbReference type="ARBA" id="ARBA00022737"/>
    </source>
</evidence>
<evidence type="ECO:0000313" key="5">
    <source>
        <dbReference type="EMBL" id="CAL5976614.1"/>
    </source>
</evidence>
<dbReference type="Proteomes" id="UP001642409">
    <property type="component" value="Unassembled WGS sequence"/>
</dbReference>
<dbReference type="SMART" id="SM00025">
    <property type="entry name" value="Pumilio"/>
    <property type="match status" value="6"/>
</dbReference>
<reference evidence="4" key="1">
    <citation type="submission" date="2023-06" db="EMBL/GenBank/DDBJ databases">
        <authorList>
            <person name="Kurt Z."/>
        </authorList>
    </citation>
    <scope>NUCLEOTIDE SEQUENCE</scope>
</reference>
<accession>A0AA86QPC3</accession>
<dbReference type="PROSITE" id="PS50302">
    <property type="entry name" value="PUM"/>
    <property type="match status" value="2"/>
</dbReference>
<evidence type="ECO:0000313" key="7">
    <source>
        <dbReference type="Proteomes" id="UP001642409"/>
    </source>
</evidence>
<comment type="caution">
    <text evidence="4">The sequence shown here is derived from an EMBL/GenBank/DDBJ whole genome shotgun (WGS) entry which is preliminary data.</text>
</comment>
<protein>
    <submittedName>
        <fullName evidence="4">Pumillio-family RNA binding motif-containing protein</fullName>
    </submittedName>
    <submittedName>
        <fullName evidence="5">Pumillio-family_RNA binding motif-containing protein</fullName>
    </submittedName>
</protein>
<evidence type="ECO:0000259" key="3">
    <source>
        <dbReference type="PROSITE" id="PS50303"/>
    </source>
</evidence>
<dbReference type="Pfam" id="PF00806">
    <property type="entry name" value="PUF"/>
    <property type="match status" value="4"/>
</dbReference>
<dbReference type="AlphaFoldDB" id="A0AA86QPC3"/>
<dbReference type="InterPro" id="IPR033133">
    <property type="entry name" value="PUM-HD"/>
</dbReference>
<sequence>MNQDSSSQEPAQLTYLFDNQPFSQIQAPGLGQIPTYTMSSQLSPQLPDLPFASPFDCPPGFITKSMNNIPNFDYQAVESQQQQRDSTPSFQVVQPVQISSMVTIPKKKIAFSLSEKPAPAPVSLASISQSQINMVSEPIPLYANSPSVQSKLSVSSQKEFERTPSQGFLQGFSYGQQCPLNAQQLQALNQSLINQGCSSKSRNVQQQIEELYQSGCIQQIDNSIIANIHSMQQLTEDKYGNYLMQLLVRYCSQQVLEQLLGIFQQAIEDYSFNQFSCRVIQLAVERCGQLRLPQFVYLVYTSLTKSHSLSLRSSNSQFASHILLVCLQQMSVQGYQGYILQVSNQYLQVACDQYGCRILEYIYKKIDNFKENEVTSQLMICLEQNVKVLSAHKFGNYLVQAALRNKFYQNNQLTFQISQNLILVFADLASSKYGSNTCECLIQVSDYFFIVKLSVYLTKNKLIKQLVEDQFGNFIVQMLIQKFNECYKQCECTKCYKQERLFGDQQEMSEELVVEDGQITQLQKDCRKDVFTLFGGVVKKVLTDIQNAHVQRCLSKYLEYSELEEVNEVDYAKKVE</sequence>
<evidence type="ECO:0000313" key="4">
    <source>
        <dbReference type="EMBL" id="CAI9962175.1"/>
    </source>
</evidence>
<proteinExistence type="predicted"/>
<dbReference type="Gene3D" id="1.25.10.10">
    <property type="entry name" value="Leucine-rich Repeat Variant"/>
    <property type="match status" value="1"/>
</dbReference>
<feature type="repeat" description="Pumilio" evidence="2">
    <location>
        <begin position="341"/>
        <end position="376"/>
    </location>
</feature>
<keyword evidence="7" id="KW-1185">Reference proteome</keyword>
<organism evidence="4">
    <name type="scientific">Hexamita inflata</name>
    <dbReference type="NCBI Taxonomy" id="28002"/>
    <lineage>
        <taxon>Eukaryota</taxon>
        <taxon>Metamonada</taxon>
        <taxon>Diplomonadida</taxon>
        <taxon>Hexamitidae</taxon>
        <taxon>Hexamitinae</taxon>
        <taxon>Hexamita</taxon>
    </lineage>
</organism>
<dbReference type="EMBL" id="CAXDID020000021">
    <property type="protein sequence ID" value="CAL5987567.1"/>
    <property type="molecule type" value="Genomic_DNA"/>
</dbReference>
<dbReference type="InterPro" id="IPR011989">
    <property type="entry name" value="ARM-like"/>
</dbReference>
<dbReference type="PANTHER" id="PTHR12537">
    <property type="entry name" value="RNA BINDING PROTEIN PUMILIO-RELATED"/>
    <property type="match status" value="1"/>
</dbReference>
<dbReference type="GO" id="GO:0005737">
    <property type="term" value="C:cytoplasm"/>
    <property type="evidence" value="ECO:0007669"/>
    <property type="project" value="TreeGrafter"/>
</dbReference>
<name>A0AA86QPC3_9EUKA</name>
<dbReference type="SUPFAM" id="SSF48371">
    <property type="entry name" value="ARM repeat"/>
    <property type="match status" value="1"/>
</dbReference>
<dbReference type="PANTHER" id="PTHR12537:SF12">
    <property type="entry name" value="MATERNAL PROTEIN PUMILIO"/>
    <property type="match status" value="1"/>
</dbReference>